<organism evidence="8 9">
    <name type="scientific">Eisenbergiella tayi</name>
    <dbReference type="NCBI Taxonomy" id="1432052"/>
    <lineage>
        <taxon>Bacteria</taxon>
        <taxon>Bacillati</taxon>
        <taxon>Bacillota</taxon>
        <taxon>Clostridia</taxon>
        <taxon>Lachnospirales</taxon>
        <taxon>Lachnospiraceae</taxon>
        <taxon>Eisenbergiella</taxon>
    </lineage>
</organism>
<keyword evidence="4 6" id="KW-1133">Transmembrane helix</keyword>
<dbReference type="InterPro" id="IPR003838">
    <property type="entry name" value="ABC3_permease_C"/>
</dbReference>
<evidence type="ECO:0000256" key="5">
    <source>
        <dbReference type="ARBA" id="ARBA00023136"/>
    </source>
</evidence>
<comment type="subcellular location">
    <subcellularLocation>
        <location evidence="1">Cell membrane</location>
        <topology evidence="1">Multi-pass membrane protein</topology>
    </subcellularLocation>
</comment>
<dbReference type="GO" id="GO:0005886">
    <property type="term" value="C:plasma membrane"/>
    <property type="evidence" value="ECO:0007669"/>
    <property type="project" value="UniProtKB-SubCell"/>
</dbReference>
<dbReference type="Pfam" id="PF02687">
    <property type="entry name" value="FtsX"/>
    <property type="match status" value="2"/>
</dbReference>
<sequence length="773" mass="83801">MIFKMIRNDLTKNKIITLAATVFIAAAALLVSLSAILAIDLAGVVDALMEQAQTPHFMQMYTGDFSREALEQFAAENENVESFQIMPFLNIEGGKIRLGDNTLSGTTQDNGLTIQGTNFDYLLDLDGNRIQPQEGEIYVPVCYMRDNTAGLGETADFGGISFRIAGFLRDSQMNSMLSSSKRFLVNPSDYEKAAGLGKEEYLIEFRLKEDTDPSAFSNAYTAAGLPANGPAITYPLIKMINAMSDGIMIGLLLLVSILAVLIALLCIRFTLLSQIEEDYREIGVMKAIGIRISGMKQIYLIKYAILGGTGCLAGFLFSLLLREPMLGSIRQNMGDAGNGSLSLAAGFCGAAIVLAVILIFVNKVLNRFRKISPSRAIGFGFEEESGGTSGRFFHRLSRLLGVNAAYGLQDVVSRKKIYATILAVLVFAVFIVVVPRNLYSTIADESFSTYMGIGDCDLRMDIQQTDAVAEKAGRIGEELEKDNSVAGYTVLHTKNFTLKNADDEEESIKIEFGDHKAFPVTYAKGDAPVSENQIALSALLAKELGKEVGSTLTLRTGAGEKKLTVCGIYSDITNGGKTAKAVFEDTDADIMWSVVYAKLSDSSSAAETALRYRAEFPFAKITDIREYVSQTYGQTLRSVNRAADAAAAAAVLITAFITLLFVRLLIAKDRYTIAVMKAAGFTNTDIRLQYIFRLISVMLAGILLGILLANTAGEKLAGAVLSSLGAASFRFRINPLYSFLLCPLWMVCSVLVAALAGVQAVKRINTGEHLKEV</sequence>
<evidence type="ECO:0000313" key="9">
    <source>
        <dbReference type="Proteomes" id="UP000094067"/>
    </source>
</evidence>
<feature type="transmembrane region" description="Helical" evidence="6">
    <location>
        <begin position="690"/>
        <end position="709"/>
    </location>
</feature>
<evidence type="ECO:0000256" key="3">
    <source>
        <dbReference type="ARBA" id="ARBA00022692"/>
    </source>
</evidence>
<evidence type="ECO:0000256" key="2">
    <source>
        <dbReference type="ARBA" id="ARBA00022475"/>
    </source>
</evidence>
<proteinExistence type="predicted"/>
<comment type="caution">
    <text evidence="8">The sequence shown here is derived from an EMBL/GenBank/DDBJ whole genome shotgun (WGS) entry which is preliminary data.</text>
</comment>
<feature type="transmembrane region" description="Helical" evidence="6">
    <location>
        <begin position="341"/>
        <end position="361"/>
    </location>
</feature>
<dbReference type="RefSeq" id="WP_069152525.1">
    <property type="nucleotide sequence ID" value="NZ_MCGH01000002.1"/>
</dbReference>
<evidence type="ECO:0000256" key="6">
    <source>
        <dbReference type="SAM" id="Phobius"/>
    </source>
</evidence>
<evidence type="ECO:0000256" key="4">
    <source>
        <dbReference type="ARBA" id="ARBA00022989"/>
    </source>
</evidence>
<dbReference type="PANTHER" id="PTHR30287">
    <property type="entry name" value="MEMBRANE COMPONENT OF PREDICTED ABC SUPERFAMILY METABOLITE UPTAKE TRANSPORTER"/>
    <property type="match status" value="1"/>
</dbReference>
<dbReference type="PANTHER" id="PTHR30287:SF2">
    <property type="entry name" value="BLL1001 PROTEIN"/>
    <property type="match status" value="1"/>
</dbReference>
<keyword evidence="5 6" id="KW-0472">Membrane</keyword>
<feature type="domain" description="ABC3 transporter permease C-terminal" evidence="7">
    <location>
        <begin position="254"/>
        <end position="373"/>
    </location>
</feature>
<evidence type="ECO:0000256" key="1">
    <source>
        <dbReference type="ARBA" id="ARBA00004651"/>
    </source>
</evidence>
<accession>A0A1E3AD55</accession>
<feature type="domain" description="ABC3 transporter permease C-terminal" evidence="7">
    <location>
        <begin position="646"/>
        <end position="764"/>
    </location>
</feature>
<reference evidence="8 9" key="1">
    <citation type="submission" date="2016-07" db="EMBL/GenBank/DDBJ databases">
        <title>Characterization of isolates of Eisenbergiella tayi derived from blood cultures, using whole genome sequencing.</title>
        <authorList>
            <person name="Burdz T."/>
            <person name="Wiebe D."/>
            <person name="Huynh C."/>
            <person name="Bernard K."/>
        </authorList>
    </citation>
    <scope>NUCLEOTIDE SEQUENCE [LARGE SCALE GENOMIC DNA]</scope>
    <source>
        <strain evidence="8 9">NML 110608</strain>
    </source>
</reference>
<feature type="transmembrane region" description="Helical" evidence="6">
    <location>
        <begin position="300"/>
        <end position="321"/>
    </location>
</feature>
<feature type="transmembrane region" description="Helical" evidence="6">
    <location>
        <begin position="736"/>
        <end position="761"/>
    </location>
</feature>
<dbReference type="EMBL" id="MCGH01000002">
    <property type="protein sequence ID" value="ODM06682.1"/>
    <property type="molecule type" value="Genomic_DNA"/>
</dbReference>
<evidence type="ECO:0000313" key="8">
    <source>
        <dbReference type="EMBL" id="ODM06682.1"/>
    </source>
</evidence>
<evidence type="ECO:0000259" key="7">
    <source>
        <dbReference type="Pfam" id="PF02687"/>
    </source>
</evidence>
<dbReference type="PATRIC" id="fig|1432052.4.peg.2871"/>
<keyword evidence="3 6" id="KW-0812">Transmembrane</keyword>
<gene>
    <name evidence="8" type="ORF">BEI61_02572</name>
</gene>
<dbReference type="AlphaFoldDB" id="A0A1E3AD55"/>
<feature type="transmembrane region" description="Helical" evidence="6">
    <location>
        <begin position="645"/>
        <end position="666"/>
    </location>
</feature>
<keyword evidence="2" id="KW-1003">Cell membrane</keyword>
<protein>
    <submittedName>
        <fullName evidence="8">FtsX-like permease family protein</fullName>
    </submittedName>
</protein>
<feature type="transmembrane region" description="Helical" evidence="6">
    <location>
        <begin position="247"/>
        <end position="271"/>
    </location>
</feature>
<feature type="transmembrane region" description="Helical" evidence="6">
    <location>
        <begin position="417"/>
        <end position="439"/>
    </location>
</feature>
<dbReference type="Proteomes" id="UP000094067">
    <property type="component" value="Unassembled WGS sequence"/>
</dbReference>
<dbReference type="InterPro" id="IPR038766">
    <property type="entry name" value="Membrane_comp_ABC_pdt"/>
</dbReference>
<name>A0A1E3AD55_9FIRM</name>